<evidence type="ECO:0000313" key="2">
    <source>
        <dbReference type="EMBL" id="MBU3804631.1"/>
    </source>
</evidence>
<evidence type="ECO:0000256" key="1">
    <source>
        <dbReference type="SAM" id="Phobius"/>
    </source>
</evidence>
<keyword evidence="1" id="KW-0812">Transmembrane</keyword>
<reference evidence="2" key="2">
    <citation type="submission" date="2021-04" db="EMBL/GenBank/DDBJ databases">
        <authorList>
            <person name="Gilroy R."/>
        </authorList>
    </citation>
    <scope>NUCLEOTIDE SEQUENCE</scope>
    <source>
        <strain evidence="2">B5-657</strain>
    </source>
</reference>
<proteinExistence type="predicted"/>
<feature type="transmembrane region" description="Helical" evidence="1">
    <location>
        <begin position="92"/>
        <end position="115"/>
    </location>
</feature>
<sequence length="116" mass="13405">MKKEIVIDGKGSDWFEKATFVLKENNTNHLPKDLFSYAEEIVERHLKKMPQGISHQQIPKSYLEIASNKSIQNEYSKICMQKKKVQRREKQVTTFLVISLMACALSLIALIMSIFS</sequence>
<accession>A0A9E2NLP9</accession>
<keyword evidence="1" id="KW-1133">Transmembrane helix</keyword>
<protein>
    <submittedName>
        <fullName evidence="2">Uncharacterized protein</fullName>
    </submittedName>
</protein>
<organism evidence="2 3">
    <name type="scientific">Candidatus Cellulosilyticum pullistercoris</name>
    <dbReference type="NCBI Taxonomy" id="2838521"/>
    <lineage>
        <taxon>Bacteria</taxon>
        <taxon>Bacillati</taxon>
        <taxon>Bacillota</taxon>
        <taxon>Clostridia</taxon>
        <taxon>Lachnospirales</taxon>
        <taxon>Cellulosilyticaceae</taxon>
        <taxon>Cellulosilyticum</taxon>
    </lineage>
</organism>
<name>A0A9E2NLP9_9FIRM</name>
<dbReference type="AlphaFoldDB" id="A0A9E2NLP9"/>
<dbReference type="Proteomes" id="UP000824229">
    <property type="component" value="Unassembled WGS sequence"/>
</dbReference>
<gene>
    <name evidence="2" type="ORF">H9872_07735</name>
</gene>
<evidence type="ECO:0000313" key="3">
    <source>
        <dbReference type="Proteomes" id="UP000824229"/>
    </source>
</evidence>
<dbReference type="EMBL" id="JAHLFQ010000178">
    <property type="protein sequence ID" value="MBU3804631.1"/>
    <property type="molecule type" value="Genomic_DNA"/>
</dbReference>
<comment type="caution">
    <text evidence="2">The sequence shown here is derived from an EMBL/GenBank/DDBJ whole genome shotgun (WGS) entry which is preliminary data.</text>
</comment>
<keyword evidence="1" id="KW-0472">Membrane</keyword>
<reference evidence="2" key="1">
    <citation type="journal article" date="2021" name="PeerJ">
        <title>Extensive microbial diversity within the chicken gut microbiome revealed by metagenomics and culture.</title>
        <authorList>
            <person name="Gilroy R."/>
            <person name="Ravi A."/>
            <person name="Getino M."/>
            <person name="Pursley I."/>
            <person name="Horton D.L."/>
            <person name="Alikhan N.F."/>
            <person name="Baker D."/>
            <person name="Gharbi K."/>
            <person name="Hall N."/>
            <person name="Watson M."/>
            <person name="Adriaenssens E.M."/>
            <person name="Foster-Nyarko E."/>
            <person name="Jarju S."/>
            <person name="Secka A."/>
            <person name="Antonio M."/>
            <person name="Oren A."/>
            <person name="Chaudhuri R.R."/>
            <person name="La Ragione R."/>
            <person name="Hildebrand F."/>
            <person name="Pallen M.J."/>
        </authorList>
    </citation>
    <scope>NUCLEOTIDE SEQUENCE</scope>
    <source>
        <strain evidence="2">B5-657</strain>
    </source>
</reference>